<evidence type="ECO:0000313" key="2">
    <source>
        <dbReference type="EMBL" id="KAD5508266.1"/>
    </source>
</evidence>
<dbReference type="EMBL" id="SZYD01000008">
    <property type="protein sequence ID" value="KAD5508266.1"/>
    <property type="molecule type" value="Genomic_DNA"/>
</dbReference>
<sequence length="190" mass="21982">MDVTLDEAMDNMRDDVYMFHAHTDIFLKIDQLVPRDVKPKYLQLYFYDPNAELDHKLQWPNFDGSITEMLARVLYTNRCVKTFQCLGKLGPLENYLVTFNASVELDKRGESGWHPNIPCEEVSINEVHNNEENIDEEMESTNNCHILLSEWIVLSTSFIGGPRDMCLQYLDAMPLVQVDGKPDLFLTKTC</sequence>
<proteinExistence type="predicted"/>
<dbReference type="PANTHER" id="PTHR45786">
    <property type="entry name" value="DNA BINDING PROTEIN-LIKE"/>
    <property type="match status" value="1"/>
</dbReference>
<reference evidence="2 3" key="1">
    <citation type="submission" date="2019-05" db="EMBL/GenBank/DDBJ databases">
        <title>Mikania micrantha, genome provides insights into the molecular mechanism of rapid growth.</title>
        <authorList>
            <person name="Liu B."/>
        </authorList>
    </citation>
    <scope>NUCLEOTIDE SEQUENCE [LARGE SCALE GENOMIC DNA]</scope>
    <source>
        <strain evidence="2">NLD-2019</strain>
        <tissue evidence="2">Leaf</tissue>
    </source>
</reference>
<protein>
    <recommendedName>
        <fullName evidence="1">Helitron helicase-like domain-containing protein</fullName>
    </recommendedName>
</protein>
<dbReference type="AlphaFoldDB" id="A0A5N6NX51"/>
<dbReference type="OrthoDB" id="1930928at2759"/>
<feature type="domain" description="Helitron helicase-like" evidence="1">
    <location>
        <begin position="133"/>
        <end position="190"/>
    </location>
</feature>
<accession>A0A5N6NX51</accession>
<dbReference type="PANTHER" id="PTHR45786:SF74">
    <property type="entry name" value="ATP-DEPENDENT DNA HELICASE"/>
    <property type="match status" value="1"/>
</dbReference>
<dbReference type="InterPro" id="IPR025476">
    <property type="entry name" value="Helitron_helicase-like"/>
</dbReference>
<evidence type="ECO:0000313" key="3">
    <source>
        <dbReference type="Proteomes" id="UP000326396"/>
    </source>
</evidence>
<comment type="caution">
    <text evidence="2">The sequence shown here is derived from an EMBL/GenBank/DDBJ whole genome shotgun (WGS) entry which is preliminary data.</text>
</comment>
<evidence type="ECO:0000259" key="1">
    <source>
        <dbReference type="Pfam" id="PF14214"/>
    </source>
</evidence>
<dbReference type="Pfam" id="PF14214">
    <property type="entry name" value="Helitron_like_N"/>
    <property type="match status" value="1"/>
</dbReference>
<name>A0A5N6NX51_9ASTR</name>
<keyword evidence="3" id="KW-1185">Reference proteome</keyword>
<dbReference type="Proteomes" id="UP000326396">
    <property type="component" value="Linkage Group LG16"/>
</dbReference>
<organism evidence="2 3">
    <name type="scientific">Mikania micrantha</name>
    <name type="common">bitter vine</name>
    <dbReference type="NCBI Taxonomy" id="192012"/>
    <lineage>
        <taxon>Eukaryota</taxon>
        <taxon>Viridiplantae</taxon>
        <taxon>Streptophyta</taxon>
        <taxon>Embryophyta</taxon>
        <taxon>Tracheophyta</taxon>
        <taxon>Spermatophyta</taxon>
        <taxon>Magnoliopsida</taxon>
        <taxon>eudicotyledons</taxon>
        <taxon>Gunneridae</taxon>
        <taxon>Pentapetalae</taxon>
        <taxon>asterids</taxon>
        <taxon>campanulids</taxon>
        <taxon>Asterales</taxon>
        <taxon>Asteraceae</taxon>
        <taxon>Asteroideae</taxon>
        <taxon>Heliantheae alliance</taxon>
        <taxon>Eupatorieae</taxon>
        <taxon>Mikania</taxon>
    </lineage>
</organism>
<gene>
    <name evidence="2" type="ORF">E3N88_15969</name>
</gene>